<dbReference type="CDD" id="cd01941">
    <property type="entry name" value="YeiC_kinase_like"/>
    <property type="match status" value="1"/>
</dbReference>
<gene>
    <name evidence="7" type="ORF">TCEB3V08_LOCUS10648</name>
</gene>
<proteinExistence type="inferred from homology"/>
<evidence type="ECO:0000256" key="5">
    <source>
        <dbReference type="RuleBase" id="RU003704"/>
    </source>
</evidence>
<organism evidence="7">
    <name type="scientific">Timema cristinae</name>
    <name type="common">Walking stick</name>
    <dbReference type="NCBI Taxonomy" id="61476"/>
    <lineage>
        <taxon>Eukaryota</taxon>
        <taxon>Metazoa</taxon>
        <taxon>Ecdysozoa</taxon>
        <taxon>Arthropoda</taxon>
        <taxon>Hexapoda</taxon>
        <taxon>Insecta</taxon>
        <taxon>Pterygota</taxon>
        <taxon>Neoptera</taxon>
        <taxon>Polyneoptera</taxon>
        <taxon>Phasmatodea</taxon>
        <taxon>Timematodea</taxon>
        <taxon>Timematoidea</taxon>
        <taxon>Timematidae</taxon>
        <taxon>Timema</taxon>
    </lineage>
</organism>
<dbReference type="PRINTS" id="PR00990">
    <property type="entry name" value="RIBOKINASE"/>
</dbReference>
<dbReference type="GO" id="GO:0046872">
    <property type="term" value="F:metal ion binding"/>
    <property type="evidence" value="ECO:0007669"/>
    <property type="project" value="UniProtKB-KW"/>
</dbReference>
<feature type="domain" description="Carbohydrate kinase PfkB" evidence="6">
    <location>
        <begin position="3"/>
        <end position="294"/>
    </location>
</feature>
<accession>A0A7R9H6C1</accession>
<evidence type="ECO:0000256" key="3">
    <source>
        <dbReference type="ARBA" id="ARBA00022723"/>
    </source>
</evidence>
<evidence type="ECO:0000259" key="6">
    <source>
        <dbReference type="Pfam" id="PF00294"/>
    </source>
</evidence>
<evidence type="ECO:0000256" key="1">
    <source>
        <dbReference type="ARBA" id="ARBA00010688"/>
    </source>
</evidence>
<keyword evidence="3" id="KW-0479">Metal-binding</keyword>
<dbReference type="GO" id="GO:0016798">
    <property type="term" value="F:hydrolase activity, acting on glycosyl bonds"/>
    <property type="evidence" value="ECO:0007669"/>
    <property type="project" value="TreeGrafter"/>
</dbReference>
<name>A0A7R9H6C1_TIMCR</name>
<dbReference type="Pfam" id="PF00294">
    <property type="entry name" value="PfkB"/>
    <property type="match status" value="1"/>
</dbReference>
<dbReference type="GO" id="GO:0004730">
    <property type="term" value="F:pseudouridylate synthase activity"/>
    <property type="evidence" value="ECO:0007669"/>
    <property type="project" value="TreeGrafter"/>
</dbReference>
<dbReference type="SUPFAM" id="SSF53613">
    <property type="entry name" value="Ribokinase-like"/>
    <property type="match status" value="1"/>
</dbReference>
<dbReference type="InterPro" id="IPR002139">
    <property type="entry name" value="Ribo/fructo_kinase"/>
</dbReference>
<dbReference type="PANTHER" id="PTHR42909">
    <property type="entry name" value="ZGC:136858"/>
    <property type="match status" value="1"/>
</dbReference>
<evidence type="ECO:0000313" key="7">
    <source>
        <dbReference type="EMBL" id="CAD7410802.1"/>
    </source>
</evidence>
<dbReference type="InterPro" id="IPR029056">
    <property type="entry name" value="Ribokinase-like"/>
</dbReference>
<dbReference type="GO" id="GO:0016301">
    <property type="term" value="F:kinase activity"/>
    <property type="evidence" value="ECO:0007669"/>
    <property type="project" value="UniProtKB-KW"/>
</dbReference>
<dbReference type="GO" id="GO:0005737">
    <property type="term" value="C:cytoplasm"/>
    <property type="evidence" value="ECO:0007669"/>
    <property type="project" value="TreeGrafter"/>
</dbReference>
<dbReference type="EMBL" id="OC321864">
    <property type="protein sequence ID" value="CAD7410802.1"/>
    <property type="molecule type" value="Genomic_DNA"/>
</dbReference>
<comment type="similarity">
    <text evidence="1 5">Belongs to the carbohydrate kinase PfkB family.</text>
</comment>
<dbReference type="Gene3D" id="3.40.1190.20">
    <property type="match status" value="1"/>
</dbReference>
<dbReference type="GO" id="GO:0006796">
    <property type="term" value="P:phosphate-containing compound metabolic process"/>
    <property type="evidence" value="ECO:0007669"/>
    <property type="project" value="UniProtKB-ARBA"/>
</dbReference>
<dbReference type="PANTHER" id="PTHR42909:SF1">
    <property type="entry name" value="CARBOHYDRATE KINASE PFKB DOMAIN-CONTAINING PROTEIN"/>
    <property type="match status" value="1"/>
</dbReference>
<sequence>MIQSAGGVGRNIADALGRLGTAPLLISALGADHHGNYILNTALRHVDTRGVVSLSGERTACYTAILDRRGECHYGVGDMDIHGCISPRLVERLSSEVRNSRLVVMDGNIPEETVKFVLQLCKDAGVPVWFEPTDIRKASKPFHSDLWRSLHFISPNFNELRVMAKAAGFYVNASLSVEKNEGDQILEEASKLAVSLVKHIQVSIVTLGKLGVMVVRRGLADEPLLSSTTQMKSETAIYARVYSVPHLHSVVSVSGAGDCLAAGIMAAMLSGMCEADCVSIGVAAARVSLQSSAAVPAQLFPICQLKQHSVEIQYSTLITVPN</sequence>
<dbReference type="PROSITE" id="PS00584">
    <property type="entry name" value="PFKB_KINASES_2"/>
    <property type="match status" value="1"/>
</dbReference>
<reference evidence="7" key="1">
    <citation type="submission" date="2020-11" db="EMBL/GenBank/DDBJ databases">
        <authorList>
            <person name="Tran Van P."/>
        </authorList>
    </citation>
    <scope>NUCLEOTIDE SEQUENCE</scope>
</reference>
<evidence type="ECO:0000256" key="4">
    <source>
        <dbReference type="ARBA" id="ARBA00022777"/>
    </source>
</evidence>
<dbReference type="InterPro" id="IPR002173">
    <property type="entry name" value="Carboh/pur_kinase_PfkB_CS"/>
</dbReference>
<dbReference type="PROSITE" id="PS00583">
    <property type="entry name" value="PFKB_KINASES_1"/>
    <property type="match status" value="1"/>
</dbReference>
<dbReference type="InterPro" id="IPR011611">
    <property type="entry name" value="PfkB_dom"/>
</dbReference>
<evidence type="ECO:0000256" key="2">
    <source>
        <dbReference type="ARBA" id="ARBA00022679"/>
    </source>
</evidence>
<protein>
    <recommendedName>
        <fullName evidence="6">Carbohydrate kinase PfkB domain-containing protein</fullName>
    </recommendedName>
</protein>
<dbReference type="AlphaFoldDB" id="A0A7R9H6C1"/>
<keyword evidence="4 5" id="KW-0418">Kinase</keyword>
<keyword evidence="2 5" id="KW-0808">Transferase</keyword>